<keyword evidence="3 7" id="KW-0863">Zinc-finger</keyword>
<dbReference type="GO" id="GO:0005524">
    <property type="term" value="F:ATP binding"/>
    <property type="evidence" value="ECO:0007669"/>
    <property type="project" value="InterPro"/>
</dbReference>
<dbReference type="InterPro" id="IPR052583">
    <property type="entry name" value="ATP-helicase/E3_Ub-Ligase"/>
</dbReference>
<evidence type="ECO:0000313" key="13">
    <source>
        <dbReference type="EMBL" id="KAH3678226.1"/>
    </source>
</evidence>
<organism evidence="13 14">
    <name type="scientific">Wickerhamomyces mucosus</name>
    <dbReference type="NCBI Taxonomy" id="1378264"/>
    <lineage>
        <taxon>Eukaryota</taxon>
        <taxon>Fungi</taxon>
        <taxon>Dikarya</taxon>
        <taxon>Ascomycota</taxon>
        <taxon>Saccharomycotina</taxon>
        <taxon>Saccharomycetes</taxon>
        <taxon>Phaffomycetales</taxon>
        <taxon>Wickerhamomycetaceae</taxon>
        <taxon>Wickerhamomyces</taxon>
    </lineage>
</organism>
<keyword evidence="6" id="KW-0067">ATP-binding</keyword>
<keyword evidence="14" id="KW-1185">Reference proteome</keyword>
<evidence type="ECO:0000256" key="1">
    <source>
        <dbReference type="ARBA" id="ARBA00022723"/>
    </source>
</evidence>
<name>A0A9P8TGQ2_9ASCO</name>
<dbReference type="InterPro" id="IPR000330">
    <property type="entry name" value="SNF2_N"/>
</dbReference>
<dbReference type="InterPro" id="IPR017907">
    <property type="entry name" value="Znf_RING_CS"/>
</dbReference>
<dbReference type="EMBL" id="JAEUBF010000485">
    <property type="protein sequence ID" value="KAH3678226.1"/>
    <property type="molecule type" value="Genomic_DNA"/>
</dbReference>
<keyword evidence="2" id="KW-0547">Nucleotide-binding</keyword>
<dbReference type="SUPFAM" id="SSF52540">
    <property type="entry name" value="P-loop containing nucleoside triphosphate hydrolases"/>
    <property type="match status" value="2"/>
</dbReference>
<dbReference type="InterPro" id="IPR001650">
    <property type="entry name" value="Helicase_C-like"/>
</dbReference>
<evidence type="ECO:0000259" key="10">
    <source>
        <dbReference type="PROSITE" id="PS50089"/>
    </source>
</evidence>
<dbReference type="Proteomes" id="UP000769528">
    <property type="component" value="Unassembled WGS sequence"/>
</dbReference>
<keyword evidence="5" id="KW-0862">Zinc</keyword>
<feature type="compositionally biased region" description="Basic and acidic residues" evidence="9">
    <location>
        <begin position="879"/>
        <end position="901"/>
    </location>
</feature>
<dbReference type="GO" id="GO:0006974">
    <property type="term" value="P:DNA damage response"/>
    <property type="evidence" value="ECO:0007669"/>
    <property type="project" value="TreeGrafter"/>
</dbReference>
<dbReference type="PROSITE" id="PS51194">
    <property type="entry name" value="HELICASE_CTER"/>
    <property type="match status" value="1"/>
</dbReference>
<evidence type="ECO:0000256" key="4">
    <source>
        <dbReference type="ARBA" id="ARBA00022801"/>
    </source>
</evidence>
<dbReference type="Gene3D" id="3.40.50.300">
    <property type="entry name" value="P-loop containing nucleotide triphosphate hydrolases"/>
    <property type="match status" value="1"/>
</dbReference>
<dbReference type="InterPro" id="IPR049730">
    <property type="entry name" value="SNF2/RAD54-like_C"/>
</dbReference>
<evidence type="ECO:0000313" key="14">
    <source>
        <dbReference type="Proteomes" id="UP000769528"/>
    </source>
</evidence>
<dbReference type="OrthoDB" id="5330228at2759"/>
<dbReference type="InterPro" id="IPR001841">
    <property type="entry name" value="Znf_RING"/>
</dbReference>
<gene>
    <name evidence="13" type="ORF">WICMUC_001655</name>
</gene>
<evidence type="ECO:0000256" key="5">
    <source>
        <dbReference type="ARBA" id="ARBA00022833"/>
    </source>
</evidence>
<sequence length="1524" mass="177377">MLIELKPDGIADLNAITLKLYNSLGESKPALLNKKRSFEESSGPNSEDSEYFKLSTVFLGYSVDINDLPMNESEIDRLLSISSTNNEAIYDDDVVLSIIEPNILFVRNRKRNKMLVKPLAKFIINDSKIISAIRRDIKILNNTFVSKNGKFKIKIPKFKIELIENQNGSRLIDFNLDYEINIIQSLFLNYPKDLLPAIRDIIIQEYYNGNSNEQLLLGKPPSLDITPEIFYQTITEKTENYIPISPNSNLLIEDLDTDLLKFQNDSVKWLLSKEMKYYDEHTRSIKDIPFWGIEAQDITDDVILEKLNSICFGFKLIEIDNDLFFFNRFTSNICSRSYCLKLLENFIIHDKYLCNSAKGLLSEEMGLGKTVELVSLALLNQRPQSEINEVYEYNNKSVKKIKTTMVIVPETISHQWVDEINSHAPNLKVFVYNGLKKHHDKTNIELCEIISESDFVITSYNVISQEIYNAMYNPERSKRLRKSTTVKKNYEEWANLELDGNDRENFELKSHIKYFANEAKEAENLIHSPRIDHTSPLVLLEFWRLICDEAQMVGQTFSNICSMSLLIPRFHSWAVSGTPIKNTVIDLLSTLSFLKMEPFTNDMKTYSSLTLDEFKQLFGELSLRHTKEMVKEDLNIPPQHRILLAAPFGKIQQNLYEESFKNFLSDVGLDEFGNPVVDEWEPSPSYYESMNEWLKKLRRLCCHPYLSMNSSRGNRLSGRRKKRRGIDGSSDGIEEISDSVVLNAKYQTMNDILTTVIDEISEKSAQLERENILSNIEIGQIYEYQKNPKEALKIWEREVEKVKKRIGNLREKSQVLLEKNSLNSENDDEENNYFTGEIDSNLNFLKNSLELLHRLYFFMASAHYQIYNKESEDEDDNSDTVKDHNSQKIKDKRDERTLTEDELKHQDLETQYYQKAQDIRREILKESIEEVKQILFKLNGSDDNNESSFEIIPAVLKSFSIKSFKSLDSEEYLLKVQTLLTQLNSQGETIYQWLNELYKYLKSPLFDAESEPNGEEYLNTLDEQGNSAIYLDFLQRIIKDRDSLVNGKANVSSELISLEPVFFDPNEEGLKLQERLKEEYSGFLKSNDSLRTLIIDSKGLLNKIEENSKEGFQLNDSIVKIKIIFEEQRNNLDQFKRHFRLLNDIYNSKIKYYRQLQSISDNSRSIINRYSTTNYHDLDLQKDRLLRKINFNNVANNKINQRLRYLNSIDDEDICTICRYPITIGSFTKCGHRFCKDCLNEWLNSHHNCPICKEKVFKDDIYQFTLNRDEINITKAMEHSNFEQIDELNKFQLSQIYSNYSERDLNDLNQIKLKNDYGTKINSIIRQILFLKNQDFNVQILIYSQWTDFLRYIANALNDNGIQFLSSQQSLPYHGNGNPNIVKYQNKSIQNKNKNSIKEFKQNPRITCFLLNAKANASGLNLINATHVFLCEPLVQTALELQAISRIHRIGQKNPTTIWVFSVANTVEESILLLSTRKRLKEMDRLDTKELAKNSKNLIGKTGEVVDDLELWNSLFSSKVDIVM</sequence>
<dbReference type="PANTHER" id="PTHR45865:SF1">
    <property type="entry name" value="E3 UBIQUITIN-PROTEIN LIGASE SHPRH"/>
    <property type="match status" value="1"/>
</dbReference>
<feature type="region of interest" description="Disordered" evidence="9">
    <location>
        <begin position="871"/>
        <end position="901"/>
    </location>
</feature>
<dbReference type="GO" id="GO:0008270">
    <property type="term" value="F:zinc ion binding"/>
    <property type="evidence" value="ECO:0007669"/>
    <property type="project" value="UniProtKB-KW"/>
</dbReference>
<dbReference type="GO" id="GO:0016787">
    <property type="term" value="F:hydrolase activity"/>
    <property type="evidence" value="ECO:0007669"/>
    <property type="project" value="UniProtKB-KW"/>
</dbReference>
<feature type="coiled-coil region" evidence="8">
    <location>
        <begin position="750"/>
        <end position="832"/>
    </location>
</feature>
<dbReference type="PANTHER" id="PTHR45865">
    <property type="entry name" value="E3 UBIQUITIN-PROTEIN LIGASE SHPRH FAMILY MEMBER"/>
    <property type="match status" value="1"/>
</dbReference>
<dbReference type="InterPro" id="IPR013083">
    <property type="entry name" value="Znf_RING/FYVE/PHD"/>
</dbReference>
<dbReference type="GO" id="GO:0000209">
    <property type="term" value="P:protein polyubiquitination"/>
    <property type="evidence" value="ECO:0007669"/>
    <property type="project" value="TreeGrafter"/>
</dbReference>
<evidence type="ECO:0000256" key="9">
    <source>
        <dbReference type="SAM" id="MobiDB-lite"/>
    </source>
</evidence>
<dbReference type="Gene3D" id="3.30.40.10">
    <property type="entry name" value="Zinc/RING finger domain, C3HC4 (zinc finger)"/>
    <property type="match status" value="1"/>
</dbReference>
<dbReference type="InterPro" id="IPR038718">
    <property type="entry name" value="SNF2-like_sf"/>
</dbReference>
<dbReference type="SMART" id="SM00490">
    <property type="entry name" value="HELICc"/>
    <property type="match status" value="1"/>
</dbReference>
<evidence type="ECO:0000256" key="3">
    <source>
        <dbReference type="ARBA" id="ARBA00022771"/>
    </source>
</evidence>
<dbReference type="InterPro" id="IPR059033">
    <property type="entry name" value="C144_05_dom"/>
</dbReference>
<feature type="domain" description="Helicase ATP-binding" evidence="11">
    <location>
        <begin position="350"/>
        <end position="597"/>
    </location>
</feature>
<dbReference type="Pfam" id="PF13639">
    <property type="entry name" value="zf-RING_2"/>
    <property type="match status" value="1"/>
</dbReference>
<dbReference type="Gene3D" id="3.40.50.10810">
    <property type="entry name" value="Tandem AAA-ATPase domain"/>
    <property type="match status" value="2"/>
</dbReference>
<keyword evidence="4" id="KW-0378">Hydrolase</keyword>
<reference evidence="13" key="2">
    <citation type="submission" date="2021-01" db="EMBL/GenBank/DDBJ databases">
        <authorList>
            <person name="Schikora-Tamarit M.A."/>
        </authorList>
    </citation>
    <scope>NUCLEOTIDE SEQUENCE</scope>
    <source>
        <strain evidence="13">CBS6341</strain>
    </source>
</reference>
<evidence type="ECO:0008006" key="15">
    <source>
        <dbReference type="Google" id="ProtNLM"/>
    </source>
</evidence>
<dbReference type="PROSITE" id="PS51192">
    <property type="entry name" value="HELICASE_ATP_BIND_1"/>
    <property type="match status" value="1"/>
</dbReference>
<evidence type="ECO:0000256" key="2">
    <source>
        <dbReference type="ARBA" id="ARBA00022741"/>
    </source>
</evidence>
<dbReference type="SMART" id="SM00487">
    <property type="entry name" value="DEXDc"/>
    <property type="match status" value="1"/>
</dbReference>
<dbReference type="InterPro" id="IPR014001">
    <property type="entry name" value="Helicase_ATP-bd"/>
</dbReference>
<evidence type="ECO:0000259" key="12">
    <source>
        <dbReference type="PROSITE" id="PS51194"/>
    </source>
</evidence>
<dbReference type="Pfam" id="PF00271">
    <property type="entry name" value="Helicase_C"/>
    <property type="match status" value="1"/>
</dbReference>
<keyword evidence="8" id="KW-0175">Coiled coil</keyword>
<evidence type="ECO:0000259" key="11">
    <source>
        <dbReference type="PROSITE" id="PS51192"/>
    </source>
</evidence>
<dbReference type="Pfam" id="PF00176">
    <property type="entry name" value="SNF2-rel_dom"/>
    <property type="match status" value="1"/>
</dbReference>
<proteinExistence type="predicted"/>
<dbReference type="Pfam" id="PF26021">
    <property type="entry name" value="Ferritin_C144_05"/>
    <property type="match status" value="1"/>
</dbReference>
<feature type="region of interest" description="Disordered" evidence="9">
    <location>
        <begin position="711"/>
        <end position="730"/>
    </location>
</feature>
<comment type="caution">
    <text evidence="13">The sequence shown here is derived from an EMBL/GenBank/DDBJ whole genome shotgun (WGS) entry which is preliminary data.</text>
</comment>
<feature type="domain" description="Helicase C-terminal" evidence="12">
    <location>
        <begin position="1323"/>
        <end position="1499"/>
    </location>
</feature>
<evidence type="ECO:0000256" key="6">
    <source>
        <dbReference type="ARBA" id="ARBA00022840"/>
    </source>
</evidence>
<dbReference type="SMART" id="SM00184">
    <property type="entry name" value="RING"/>
    <property type="match status" value="1"/>
</dbReference>
<dbReference type="PROSITE" id="PS00518">
    <property type="entry name" value="ZF_RING_1"/>
    <property type="match status" value="1"/>
</dbReference>
<evidence type="ECO:0000256" key="8">
    <source>
        <dbReference type="SAM" id="Coils"/>
    </source>
</evidence>
<keyword evidence="1" id="KW-0479">Metal-binding</keyword>
<protein>
    <recommendedName>
        <fullName evidence="15">RING-type domain-containing protein</fullName>
    </recommendedName>
</protein>
<reference evidence="13" key="1">
    <citation type="journal article" date="2021" name="Open Biol.">
        <title>Shared evolutionary footprints suggest mitochondrial oxidative damage underlies multiple complex I losses in fungi.</title>
        <authorList>
            <person name="Schikora-Tamarit M.A."/>
            <person name="Marcet-Houben M."/>
            <person name="Nosek J."/>
            <person name="Gabaldon T."/>
        </authorList>
    </citation>
    <scope>NUCLEOTIDE SEQUENCE</scope>
    <source>
        <strain evidence="13">CBS6341</strain>
    </source>
</reference>
<dbReference type="GO" id="GO:0061630">
    <property type="term" value="F:ubiquitin protein ligase activity"/>
    <property type="evidence" value="ECO:0007669"/>
    <property type="project" value="TreeGrafter"/>
</dbReference>
<dbReference type="GO" id="GO:0005634">
    <property type="term" value="C:nucleus"/>
    <property type="evidence" value="ECO:0007669"/>
    <property type="project" value="TreeGrafter"/>
</dbReference>
<accession>A0A9P8TGQ2</accession>
<dbReference type="CDD" id="cd18793">
    <property type="entry name" value="SF2_C_SNF"/>
    <property type="match status" value="1"/>
</dbReference>
<feature type="domain" description="RING-type" evidence="10">
    <location>
        <begin position="1215"/>
        <end position="1253"/>
    </location>
</feature>
<dbReference type="SUPFAM" id="SSF57850">
    <property type="entry name" value="RING/U-box"/>
    <property type="match status" value="1"/>
</dbReference>
<dbReference type="InterPro" id="IPR027417">
    <property type="entry name" value="P-loop_NTPase"/>
</dbReference>
<evidence type="ECO:0000256" key="7">
    <source>
        <dbReference type="PROSITE-ProRule" id="PRU00175"/>
    </source>
</evidence>
<dbReference type="PROSITE" id="PS50089">
    <property type="entry name" value="ZF_RING_2"/>
    <property type="match status" value="1"/>
</dbReference>